<dbReference type="EMBL" id="CP073041">
    <property type="protein sequence ID" value="UXE60556.1"/>
    <property type="molecule type" value="Genomic_DNA"/>
</dbReference>
<reference evidence="2" key="1">
    <citation type="submission" date="2021-04" db="EMBL/GenBank/DDBJ databases">
        <title>Genome sequence of Woronichinia naegeliana from Washington state freshwater lake bloom.</title>
        <authorList>
            <person name="Dreher T.W."/>
        </authorList>
    </citation>
    <scope>NUCLEOTIDE SEQUENCE</scope>
    <source>
        <strain evidence="2">WA131</strain>
    </source>
</reference>
<feature type="domain" description="Endonuclease GajA/Old nuclease/RecF-like AAA" evidence="1">
    <location>
        <begin position="3"/>
        <end position="412"/>
    </location>
</feature>
<dbReference type="AlphaFoldDB" id="A0A977KV72"/>
<dbReference type="InterPro" id="IPR027417">
    <property type="entry name" value="P-loop_NTPase"/>
</dbReference>
<dbReference type="GO" id="GO:0005524">
    <property type="term" value="F:ATP binding"/>
    <property type="evidence" value="ECO:0007669"/>
    <property type="project" value="UniProtKB-KW"/>
</dbReference>
<proteinExistence type="predicted"/>
<dbReference type="Proteomes" id="UP001065613">
    <property type="component" value="Chromosome"/>
</dbReference>
<evidence type="ECO:0000313" key="2">
    <source>
        <dbReference type="EMBL" id="UXE60556.1"/>
    </source>
</evidence>
<dbReference type="PANTHER" id="PTHR43581:SF4">
    <property type="entry name" value="ATP_GTP PHOSPHATASE"/>
    <property type="match status" value="1"/>
</dbReference>
<dbReference type="SUPFAM" id="SSF52540">
    <property type="entry name" value="P-loop containing nucleoside triphosphate hydrolases"/>
    <property type="match status" value="1"/>
</dbReference>
<sequence length="506" mass="58970">MELVIKNLGPIKGNQQSIDLSKKFFIFLGYNNSGKTYVSQLLWTIFNQDKHIKFIKSTFADGVLEEVCDENHSDDWQIELTQSLLDSILEKFGLFLQKEIFTVYNQDQPDSERDKSSIFFKATVNDFIETQVTTVVTIDFPGKLELGYSLETRRLQITKSINSLVLNVKWLEPFDEVPQDCIRLHYNKISSEATSRKLSCLILAILQIILNMSVGFKHGKLSSTVQFFLPASRAFFSMFYTYIYEIERNKGEEDRRLISELTSIEEIRKKIFRRSYTQPVSQAIEALYELNHNPLSLGIYNARLIELAEIMGGDIILDRVENIGPVQFSFRFKENKQEIDLPMYLASSSANQLTLLYLYFKYWAREKGNFLIIDEPEVNLHPENQIKLLDLLINFVSQSDNKVLIATHSPLLADAVNNYLYIDNLRQYYDNEQIKEIIADNELQYLYPDTKLSREDLGVYFFTGDEIISYDRGHYGIYFRNFKDTTISLKKSSETLTDYIYDKENE</sequence>
<keyword evidence="2" id="KW-0547">Nucleotide-binding</keyword>
<protein>
    <submittedName>
        <fullName evidence="2">ATP-binding protein</fullName>
    </submittedName>
</protein>
<accession>A0A977KV72</accession>
<dbReference type="InterPro" id="IPR041685">
    <property type="entry name" value="AAA_GajA/Old/RecF-like"/>
</dbReference>
<dbReference type="InterPro" id="IPR051396">
    <property type="entry name" value="Bact_Antivir_Def_Nuclease"/>
</dbReference>
<dbReference type="CDD" id="cd00267">
    <property type="entry name" value="ABC_ATPase"/>
    <property type="match status" value="1"/>
</dbReference>
<dbReference type="Gene3D" id="3.40.50.300">
    <property type="entry name" value="P-loop containing nucleotide triphosphate hydrolases"/>
    <property type="match status" value="1"/>
</dbReference>
<keyword evidence="2" id="KW-0067">ATP-binding</keyword>
<organism evidence="2">
    <name type="scientific">Woronichinia naegeliana WA131</name>
    <dbReference type="NCBI Taxonomy" id="2824559"/>
    <lineage>
        <taxon>Bacteria</taxon>
        <taxon>Bacillati</taxon>
        <taxon>Cyanobacteriota</taxon>
        <taxon>Cyanophyceae</taxon>
        <taxon>Synechococcales</taxon>
        <taxon>Coelosphaeriaceae</taxon>
        <taxon>Woronichinia</taxon>
    </lineage>
</organism>
<dbReference type="KEGG" id="wna:KA717_34410"/>
<gene>
    <name evidence="2" type="ORF">KA717_34410</name>
</gene>
<dbReference type="PANTHER" id="PTHR43581">
    <property type="entry name" value="ATP/GTP PHOSPHATASE"/>
    <property type="match status" value="1"/>
</dbReference>
<name>A0A977KV72_9CYAN</name>
<dbReference type="Pfam" id="PF13175">
    <property type="entry name" value="AAA_15"/>
    <property type="match status" value="1"/>
</dbReference>
<evidence type="ECO:0000259" key="1">
    <source>
        <dbReference type="Pfam" id="PF13175"/>
    </source>
</evidence>